<dbReference type="AlphaFoldDB" id="A0ABD3MCH2"/>
<name>A0ABD3MCH2_9STRA</name>
<evidence type="ECO:0000256" key="1">
    <source>
        <dbReference type="SAM" id="Phobius"/>
    </source>
</evidence>
<reference evidence="3 4" key="1">
    <citation type="submission" date="2024-10" db="EMBL/GenBank/DDBJ databases">
        <title>Updated reference genomes for cyclostephanoid diatoms.</title>
        <authorList>
            <person name="Roberts W.R."/>
            <person name="Alverson A.J."/>
        </authorList>
    </citation>
    <scope>NUCLEOTIDE SEQUENCE [LARGE SCALE GENOMIC DNA]</scope>
    <source>
        <strain evidence="3 4">AJA276-08</strain>
    </source>
</reference>
<organism evidence="3 4">
    <name type="scientific">Stephanodiscus triporus</name>
    <dbReference type="NCBI Taxonomy" id="2934178"/>
    <lineage>
        <taxon>Eukaryota</taxon>
        <taxon>Sar</taxon>
        <taxon>Stramenopiles</taxon>
        <taxon>Ochrophyta</taxon>
        <taxon>Bacillariophyta</taxon>
        <taxon>Coscinodiscophyceae</taxon>
        <taxon>Thalassiosirophycidae</taxon>
        <taxon>Stephanodiscales</taxon>
        <taxon>Stephanodiscaceae</taxon>
        <taxon>Stephanodiscus</taxon>
    </lineage>
</organism>
<comment type="caution">
    <text evidence="3">The sequence shown here is derived from an EMBL/GenBank/DDBJ whole genome shotgun (WGS) entry which is preliminary data.</text>
</comment>
<proteinExistence type="predicted"/>
<gene>
    <name evidence="3" type="ORF">ACHAW5_003924</name>
</gene>
<keyword evidence="1" id="KW-1133">Transmembrane helix</keyword>
<feature type="signal peptide" evidence="2">
    <location>
        <begin position="1"/>
        <end position="21"/>
    </location>
</feature>
<feature type="transmembrane region" description="Helical" evidence="1">
    <location>
        <begin position="133"/>
        <end position="152"/>
    </location>
</feature>
<keyword evidence="4" id="KW-1185">Reference proteome</keyword>
<evidence type="ECO:0000256" key="2">
    <source>
        <dbReference type="SAM" id="SignalP"/>
    </source>
</evidence>
<dbReference type="Proteomes" id="UP001530315">
    <property type="component" value="Unassembled WGS sequence"/>
</dbReference>
<evidence type="ECO:0000313" key="4">
    <source>
        <dbReference type="Proteomes" id="UP001530315"/>
    </source>
</evidence>
<feature type="chain" id="PRO_5044864988" evidence="2">
    <location>
        <begin position="22"/>
        <end position="172"/>
    </location>
</feature>
<sequence>MAKLSNTIVPTILLVVYSAEAFTTSPRTLMPVVPVNVVTFRLHASEGGADPVGLPPLPSQMGAVLKEEPAPVERAAITSVSSTDAVEDGGASYPINLPSPLLLATSMVLAISSTGSLFELTGGGSPKLGFGPTAALAAIGLPLSIFLIYAAIMKGAAETEEDDKEYNKPRRL</sequence>
<dbReference type="EMBL" id="JALLAZ020001844">
    <property type="protein sequence ID" value="KAL3761815.1"/>
    <property type="molecule type" value="Genomic_DNA"/>
</dbReference>
<keyword evidence="2" id="KW-0732">Signal</keyword>
<protein>
    <submittedName>
        <fullName evidence="3">Uncharacterized protein</fullName>
    </submittedName>
</protein>
<keyword evidence="1" id="KW-0472">Membrane</keyword>
<keyword evidence="1" id="KW-0812">Transmembrane</keyword>
<evidence type="ECO:0000313" key="3">
    <source>
        <dbReference type="EMBL" id="KAL3761815.1"/>
    </source>
</evidence>
<accession>A0ABD3MCH2</accession>